<sequence>MEKSTRIASPSEVGEKKWFLIDAAGKTVGKVSVEVARILRGKGKVCFTPHQDLGDYVIVINAGKVVLTGNKITDKMYYRHSGYPGGFKEERAKDVLERKPETILTHSVKGMLPKNKLAKLYMTRLRVFPGSEHQHVAQSPIEVRLGGRYGA</sequence>
<accession>A0A059XRN3</accession>
<dbReference type="RefSeq" id="WP_014962049.1">
    <property type="nucleotide sequence ID" value="NZ_CP007243.1"/>
</dbReference>
<evidence type="ECO:0000256" key="3">
    <source>
        <dbReference type="ARBA" id="ARBA00023274"/>
    </source>
</evidence>
<keyword evidence="6" id="KW-1185">Reference proteome</keyword>
<evidence type="ECO:0000256" key="2">
    <source>
        <dbReference type="ARBA" id="ARBA00022980"/>
    </source>
</evidence>
<name>A0A059XRN3_9BACT</name>
<reference evidence="5 6" key="2">
    <citation type="journal article" date="2015" name="Biomed. Res. Int.">
        <title>Effects of Arsenite Resistance on the Growth and Functional Gene Expression of Leptospirillum ferriphilum and Acidithiobacillus thiooxidans in Pure Culture and Coculture.</title>
        <authorList>
            <person name="Jiang H."/>
            <person name="Liang Y."/>
            <person name="Yin H."/>
            <person name="Xiao Y."/>
            <person name="Guo X."/>
            <person name="Xu Y."/>
            <person name="Hu Q."/>
            <person name="Liu H."/>
            <person name="Liu X."/>
        </authorList>
    </citation>
    <scope>NUCLEOTIDE SEQUENCE [LARGE SCALE GENOMIC DNA]</scope>
    <source>
        <strain evidence="5 6">YSK</strain>
    </source>
</reference>
<dbReference type="GO" id="GO:0005840">
    <property type="term" value="C:ribosome"/>
    <property type="evidence" value="ECO:0007669"/>
    <property type="project" value="UniProtKB-KW"/>
</dbReference>
<dbReference type="HAMAP" id="MF_01366">
    <property type="entry name" value="Ribosomal_uL13"/>
    <property type="match status" value="1"/>
</dbReference>
<dbReference type="PIRSF" id="PIRSF002181">
    <property type="entry name" value="Ribosomal_L13"/>
    <property type="match status" value="1"/>
</dbReference>
<dbReference type="PANTHER" id="PTHR11545:SF2">
    <property type="entry name" value="LARGE RIBOSOMAL SUBUNIT PROTEIN UL13M"/>
    <property type="match status" value="1"/>
</dbReference>
<dbReference type="Pfam" id="PF00572">
    <property type="entry name" value="Ribosomal_L13"/>
    <property type="match status" value="1"/>
</dbReference>
<dbReference type="OrthoDB" id="9801330at2"/>
<keyword evidence="2 4" id="KW-0689">Ribosomal protein</keyword>
<dbReference type="GO" id="GO:0017148">
    <property type="term" value="P:negative regulation of translation"/>
    <property type="evidence" value="ECO:0007669"/>
    <property type="project" value="TreeGrafter"/>
</dbReference>
<dbReference type="HOGENOM" id="CLU_082184_2_2_0"/>
<dbReference type="AlphaFoldDB" id="A0A059XRN3"/>
<dbReference type="SUPFAM" id="SSF52161">
    <property type="entry name" value="Ribosomal protein L13"/>
    <property type="match status" value="1"/>
</dbReference>
<dbReference type="EMBL" id="CP007243">
    <property type="protein sequence ID" value="AIA31229.1"/>
    <property type="molecule type" value="Genomic_DNA"/>
</dbReference>
<comment type="similarity">
    <text evidence="1 4">Belongs to the universal ribosomal protein uL13 family.</text>
</comment>
<dbReference type="GO" id="GO:0006412">
    <property type="term" value="P:translation"/>
    <property type="evidence" value="ECO:0007669"/>
    <property type="project" value="UniProtKB-UniRule"/>
</dbReference>
<dbReference type="Gene3D" id="3.90.1180.10">
    <property type="entry name" value="Ribosomal protein L13"/>
    <property type="match status" value="1"/>
</dbReference>
<dbReference type="InterPro" id="IPR005823">
    <property type="entry name" value="Ribosomal_uL13_bac-type"/>
</dbReference>
<evidence type="ECO:0000256" key="4">
    <source>
        <dbReference type="HAMAP-Rule" id="MF_01366"/>
    </source>
</evidence>
<gene>
    <name evidence="4" type="primary">rplM</name>
    <name evidence="5" type="ORF">Y981_12245</name>
</gene>
<dbReference type="KEGG" id="lfp:Y981_12245"/>
<dbReference type="PANTHER" id="PTHR11545">
    <property type="entry name" value="RIBOSOMAL PROTEIN L13"/>
    <property type="match status" value="1"/>
</dbReference>
<dbReference type="GO" id="GO:1990904">
    <property type="term" value="C:ribonucleoprotein complex"/>
    <property type="evidence" value="ECO:0007669"/>
    <property type="project" value="UniProtKB-KW"/>
</dbReference>
<evidence type="ECO:0000313" key="6">
    <source>
        <dbReference type="Proteomes" id="UP000027059"/>
    </source>
</evidence>
<dbReference type="Proteomes" id="UP000027059">
    <property type="component" value="Chromosome"/>
</dbReference>
<evidence type="ECO:0000256" key="1">
    <source>
        <dbReference type="ARBA" id="ARBA00006227"/>
    </source>
</evidence>
<dbReference type="GO" id="GO:0003729">
    <property type="term" value="F:mRNA binding"/>
    <property type="evidence" value="ECO:0007669"/>
    <property type="project" value="TreeGrafter"/>
</dbReference>
<organism evidence="5 6">
    <name type="scientific">Leptospirillum ferriphilum YSK</name>
    <dbReference type="NCBI Taxonomy" id="1441628"/>
    <lineage>
        <taxon>Bacteria</taxon>
        <taxon>Pseudomonadati</taxon>
        <taxon>Nitrospirota</taxon>
        <taxon>Nitrospiria</taxon>
        <taxon>Nitrospirales</taxon>
        <taxon>Nitrospiraceae</taxon>
        <taxon>Leptospirillum</taxon>
    </lineage>
</organism>
<comment type="subunit">
    <text evidence="4">Part of the 50S ribosomal subunit.</text>
</comment>
<reference evidence="6" key="1">
    <citation type="submission" date="2014-02" db="EMBL/GenBank/DDBJ databases">
        <title>Complete genome sequence and comparative genomic analysis of the nitrogen-fixing bacterium Leptospirillum ferriphilum YSK.</title>
        <authorList>
            <person name="Guo X."/>
            <person name="Yin H."/>
            <person name="Liang Y."/>
            <person name="Hu Q."/>
            <person name="Ma L."/>
            <person name="Xiao Y."/>
            <person name="Zhang X."/>
            <person name="Qiu G."/>
            <person name="Liu X."/>
        </authorList>
    </citation>
    <scope>NUCLEOTIDE SEQUENCE [LARGE SCALE GENOMIC DNA]</scope>
    <source>
        <strain evidence="6">YSK</strain>
    </source>
</reference>
<dbReference type="InterPro" id="IPR036899">
    <property type="entry name" value="Ribosomal_uL13_sf"/>
</dbReference>
<proteinExistence type="inferred from homology"/>
<dbReference type="NCBIfam" id="TIGR01066">
    <property type="entry name" value="rplM_bact"/>
    <property type="match status" value="1"/>
</dbReference>
<keyword evidence="3 4" id="KW-0687">Ribonucleoprotein</keyword>
<protein>
    <recommendedName>
        <fullName evidence="4">Large ribosomal subunit protein uL13</fullName>
    </recommendedName>
</protein>
<dbReference type="InterPro" id="IPR005822">
    <property type="entry name" value="Ribosomal_uL13"/>
</dbReference>
<comment type="function">
    <text evidence="4">This protein is one of the early assembly proteins of the 50S ribosomal subunit, although it is not seen to bind rRNA by itself. It is important during the early stages of 50S assembly.</text>
</comment>
<evidence type="ECO:0000313" key="5">
    <source>
        <dbReference type="EMBL" id="AIA31229.1"/>
    </source>
</evidence>
<dbReference type="GO" id="GO:0003735">
    <property type="term" value="F:structural constituent of ribosome"/>
    <property type="evidence" value="ECO:0007669"/>
    <property type="project" value="InterPro"/>
</dbReference>
<dbReference type="CDD" id="cd00392">
    <property type="entry name" value="Ribosomal_L13"/>
    <property type="match status" value="1"/>
</dbReference>